<feature type="repeat" description="TPR" evidence="3">
    <location>
        <begin position="68"/>
        <end position="101"/>
    </location>
</feature>
<dbReference type="PROSITE" id="PS50005">
    <property type="entry name" value="TPR"/>
    <property type="match status" value="1"/>
</dbReference>
<dbReference type="InterPro" id="IPR011990">
    <property type="entry name" value="TPR-like_helical_dom_sf"/>
</dbReference>
<organism evidence="4 5">
    <name type="scientific">Ectobacillus ponti</name>
    <dbReference type="NCBI Taxonomy" id="2961894"/>
    <lineage>
        <taxon>Bacteria</taxon>
        <taxon>Bacillati</taxon>
        <taxon>Bacillota</taxon>
        <taxon>Bacilli</taxon>
        <taxon>Bacillales</taxon>
        <taxon>Bacillaceae</taxon>
        <taxon>Ectobacillus</taxon>
    </lineage>
</organism>
<dbReference type="Proteomes" id="UP001156102">
    <property type="component" value="Unassembled WGS sequence"/>
</dbReference>
<reference evidence="4" key="1">
    <citation type="submission" date="2022-07" db="EMBL/GenBank/DDBJ databases">
        <authorList>
            <person name="Li W.-J."/>
            <person name="Deng Q.-Q."/>
        </authorList>
    </citation>
    <scope>NUCLEOTIDE SEQUENCE</scope>
    <source>
        <strain evidence="4">SYSU M60031</strain>
    </source>
</reference>
<dbReference type="SMART" id="SM00028">
    <property type="entry name" value="TPR"/>
    <property type="match status" value="1"/>
</dbReference>
<comment type="caution">
    <text evidence="4">The sequence shown here is derived from an EMBL/GenBank/DDBJ whole genome shotgun (WGS) entry which is preliminary data.</text>
</comment>
<dbReference type="AlphaFoldDB" id="A0AA41XBX2"/>
<dbReference type="EMBL" id="JANCLT010000015">
    <property type="protein sequence ID" value="MCP8970848.1"/>
    <property type="molecule type" value="Genomic_DNA"/>
</dbReference>
<evidence type="ECO:0000256" key="2">
    <source>
        <dbReference type="ARBA" id="ARBA00022803"/>
    </source>
</evidence>
<evidence type="ECO:0000313" key="5">
    <source>
        <dbReference type="Proteomes" id="UP001156102"/>
    </source>
</evidence>
<dbReference type="InterPro" id="IPR013105">
    <property type="entry name" value="TPR_2"/>
</dbReference>
<gene>
    <name evidence="4" type="ORF">NK662_20220</name>
</gene>
<accession>A0AA41XBX2</accession>
<dbReference type="SUPFAM" id="SSF48452">
    <property type="entry name" value="TPR-like"/>
    <property type="match status" value="1"/>
</dbReference>
<protein>
    <submittedName>
        <fullName evidence="4">Tetratricopeptide repeat protein</fullName>
    </submittedName>
</protein>
<keyword evidence="1" id="KW-0677">Repeat</keyword>
<dbReference type="RefSeq" id="WP_254760775.1">
    <property type="nucleotide sequence ID" value="NZ_JANCLT010000015.1"/>
</dbReference>
<sequence length="309" mass="35885">MSLVEVYQELYNRLRKRPDDGRELQSIRSLLVSTLVEHGTYLKTVYRRNDRWAKESLQKALRYEPDNSIAHYRLGFLAYKEKEYAEAQVHFQQALKLQDRCGEKQYRLNEQQLYYANMYLANSSLHMAAQAYERLGKLPAAAEREGVAGTELSPLYELLGRNEAFLEQHAFCQITRDGRATCSKEECEDALADRSGTIMLYFGNRETSLSYEGREVALTQNQGYAMRHFLLQAADRPITANDGGLVFYRDAHHEMKSSTFRKNIERLRNQLAELALDSHLVTLQTARGMVYDFRYAPFCIMHRVDDFCD</sequence>
<dbReference type="InterPro" id="IPR019734">
    <property type="entry name" value="TPR_rpt"/>
</dbReference>
<keyword evidence="5" id="KW-1185">Reference proteome</keyword>
<proteinExistence type="predicted"/>
<dbReference type="Gene3D" id="1.25.40.10">
    <property type="entry name" value="Tetratricopeptide repeat domain"/>
    <property type="match status" value="1"/>
</dbReference>
<dbReference type="Pfam" id="PF07719">
    <property type="entry name" value="TPR_2"/>
    <property type="match status" value="1"/>
</dbReference>
<evidence type="ECO:0000256" key="3">
    <source>
        <dbReference type="PROSITE-ProRule" id="PRU00339"/>
    </source>
</evidence>
<keyword evidence="2 3" id="KW-0802">TPR repeat</keyword>
<evidence type="ECO:0000313" key="4">
    <source>
        <dbReference type="EMBL" id="MCP8970848.1"/>
    </source>
</evidence>
<name>A0AA41XBX2_9BACI</name>
<evidence type="ECO:0000256" key="1">
    <source>
        <dbReference type="ARBA" id="ARBA00022737"/>
    </source>
</evidence>